<dbReference type="Gene3D" id="3.90.640.10">
    <property type="entry name" value="Actin, Chain A, domain 4"/>
    <property type="match status" value="1"/>
</dbReference>
<keyword evidence="2 6" id="KW-0547">Nucleotide-binding</keyword>
<dbReference type="InterPro" id="IPR018181">
    <property type="entry name" value="Heat_shock_70_CS"/>
</dbReference>
<dbReference type="Gene3D" id="3.30.420.40">
    <property type="match status" value="2"/>
</dbReference>
<dbReference type="InterPro" id="IPR043129">
    <property type="entry name" value="ATPase_NBD"/>
</dbReference>
<protein>
    <submittedName>
        <fullName evidence="8">Hsp70 family protein</fullName>
    </submittedName>
</protein>
<feature type="compositionally biased region" description="Pro residues" evidence="7">
    <location>
        <begin position="506"/>
        <end position="524"/>
    </location>
</feature>
<keyword evidence="3 6" id="KW-0067">ATP-binding</keyword>
<keyword evidence="5" id="KW-0143">Chaperone</keyword>
<feature type="compositionally biased region" description="Polar residues" evidence="7">
    <location>
        <begin position="532"/>
        <end position="541"/>
    </location>
</feature>
<comment type="caution">
    <text evidence="8">The sequence shown here is derived from an EMBL/GenBank/DDBJ whole genome shotgun (WGS) entry which is preliminary data.</text>
</comment>
<accession>A0ABS2ASD5</accession>
<dbReference type="Pfam" id="PF00012">
    <property type="entry name" value="HSP70"/>
    <property type="match status" value="1"/>
</dbReference>
<proteinExistence type="inferred from homology"/>
<evidence type="ECO:0000256" key="7">
    <source>
        <dbReference type="SAM" id="MobiDB-lite"/>
    </source>
</evidence>
<evidence type="ECO:0000256" key="3">
    <source>
        <dbReference type="ARBA" id="ARBA00022840"/>
    </source>
</evidence>
<feature type="region of interest" description="Disordered" evidence="7">
    <location>
        <begin position="458"/>
        <end position="541"/>
    </location>
</feature>
<organism evidence="8 9">
    <name type="scientific">Paractinoplanes ovalisporus</name>
    <dbReference type="NCBI Taxonomy" id="2810368"/>
    <lineage>
        <taxon>Bacteria</taxon>
        <taxon>Bacillati</taxon>
        <taxon>Actinomycetota</taxon>
        <taxon>Actinomycetes</taxon>
        <taxon>Micromonosporales</taxon>
        <taxon>Micromonosporaceae</taxon>
        <taxon>Paractinoplanes</taxon>
    </lineage>
</organism>
<evidence type="ECO:0000256" key="5">
    <source>
        <dbReference type="ARBA" id="ARBA00023186"/>
    </source>
</evidence>
<dbReference type="PRINTS" id="PR01217">
    <property type="entry name" value="PRICHEXTENSN"/>
</dbReference>
<dbReference type="EMBL" id="JAENHP010000028">
    <property type="protein sequence ID" value="MBM2622782.1"/>
    <property type="molecule type" value="Genomic_DNA"/>
</dbReference>
<evidence type="ECO:0000256" key="2">
    <source>
        <dbReference type="ARBA" id="ARBA00022741"/>
    </source>
</evidence>
<evidence type="ECO:0000313" key="8">
    <source>
        <dbReference type="EMBL" id="MBM2622782.1"/>
    </source>
</evidence>
<feature type="region of interest" description="Disordered" evidence="7">
    <location>
        <begin position="329"/>
        <end position="429"/>
    </location>
</feature>
<dbReference type="RefSeq" id="WP_236049621.1">
    <property type="nucleotide sequence ID" value="NZ_JAENHP010000028.1"/>
</dbReference>
<name>A0ABS2ASD5_9ACTN</name>
<sequence length="677" mass="70529">MDSSRYLPSVVCLDEDGHLLTGRDAAQEAAIYPDRAELQPKRALVSDTETRLGDRDISTVEIAAATLRRVADEAVRRFGGPPEKVALTHPAAWTATEIDRLAQAAALAGLPTPTFVPEPVAAAIHYATSAGATPIPAGAHIAVYDLGGGTFDTAVLRRTGDGFEICGPPGGDPDFGGDDVSEALREVVGEQVRHDAPEEWERLWSDESTKGQQRRASQLTYLTQAKESLSGRTVVVVPVHAADAQVRITRAELETAIERQLAPTVDELVRTVEDAGLRVDDLAAVYLTGGSSRIPRVSELVAARIGRLPVAEGDPKAVVCQGALTAITRGATAPESEPVTAPSSPEPGRAATPSSSGPARVDASLSAESGRAATPPSSGPARVDGPLSAESGRAATPPPSDAARVDAPTAGDGTASAPRPAPKKGLRGRLGGTRRRVVLVSSVAALLVAAATATAVAATSRNGGSSADPTPAPVVTTTTPEPATTTPETDLWGRAVEPTPDTTTPEPDPTTPEPEPTTPEPTTPEPEESSARDNLSPSQQDLYDKISKSSIDEETCEEWSPGAAGVEAGIQCDGDPSLDHKVGYLQFKTLSAMNSYLRGEAAGVTDQGSCRDGDPSVGTWNSNGDTVGELICYRYDGGDKFRIVWSHGDAMVVISITDGSPTKAGDWWYESGWMLAS</sequence>
<dbReference type="InterPro" id="IPR013126">
    <property type="entry name" value="Hsp_70_fam"/>
</dbReference>
<evidence type="ECO:0000256" key="4">
    <source>
        <dbReference type="ARBA" id="ARBA00023016"/>
    </source>
</evidence>
<evidence type="ECO:0000313" key="9">
    <source>
        <dbReference type="Proteomes" id="UP000632138"/>
    </source>
</evidence>
<dbReference type="PROSITE" id="PS01036">
    <property type="entry name" value="HSP70_3"/>
    <property type="match status" value="1"/>
</dbReference>
<dbReference type="PANTHER" id="PTHR19375">
    <property type="entry name" value="HEAT SHOCK PROTEIN 70KDA"/>
    <property type="match status" value="1"/>
</dbReference>
<dbReference type="SUPFAM" id="SSF53067">
    <property type="entry name" value="Actin-like ATPase domain"/>
    <property type="match status" value="2"/>
</dbReference>
<dbReference type="Proteomes" id="UP000632138">
    <property type="component" value="Unassembled WGS sequence"/>
</dbReference>
<feature type="compositionally biased region" description="Low complexity" evidence="7">
    <location>
        <begin position="473"/>
        <end position="489"/>
    </location>
</feature>
<evidence type="ECO:0000256" key="1">
    <source>
        <dbReference type="ARBA" id="ARBA00007381"/>
    </source>
</evidence>
<reference evidence="8 9" key="1">
    <citation type="submission" date="2021-01" db="EMBL/GenBank/DDBJ databases">
        <title>Actinoplanes sp. nov. LDG1-06 isolated from lichen.</title>
        <authorList>
            <person name="Saeng-In P."/>
            <person name="Phongsopitanun W."/>
            <person name="Kanchanasin P."/>
            <person name="Yuki M."/>
            <person name="Kudo T."/>
            <person name="Ohkuma M."/>
            <person name="Tanasupawat S."/>
        </authorList>
    </citation>
    <scope>NUCLEOTIDE SEQUENCE [LARGE SCALE GENOMIC DNA]</scope>
    <source>
        <strain evidence="8 9">LDG1-06</strain>
    </source>
</reference>
<keyword evidence="9" id="KW-1185">Reference proteome</keyword>
<evidence type="ECO:0000256" key="6">
    <source>
        <dbReference type="RuleBase" id="RU003322"/>
    </source>
</evidence>
<comment type="similarity">
    <text evidence="1 6">Belongs to the heat shock protein 70 family.</text>
</comment>
<gene>
    <name evidence="8" type="ORF">JIG36_45510</name>
</gene>
<keyword evidence="4" id="KW-0346">Stress response</keyword>